<feature type="region of interest" description="Disordered" evidence="1">
    <location>
        <begin position="1"/>
        <end position="39"/>
    </location>
</feature>
<name>A0A448XKZ2_9PLAT</name>
<gene>
    <name evidence="2" type="ORF">PXEA_LOCUS32547</name>
</gene>
<evidence type="ECO:0000313" key="3">
    <source>
        <dbReference type="Proteomes" id="UP000784294"/>
    </source>
</evidence>
<comment type="caution">
    <text evidence="2">The sequence shown here is derived from an EMBL/GenBank/DDBJ whole genome shotgun (WGS) entry which is preliminary data.</text>
</comment>
<protein>
    <submittedName>
        <fullName evidence="2">Uncharacterized protein</fullName>
    </submittedName>
</protein>
<accession>A0A448XKZ2</accession>
<dbReference type="AlphaFoldDB" id="A0A448XKZ2"/>
<organism evidence="2 3">
    <name type="scientific">Protopolystoma xenopodis</name>
    <dbReference type="NCBI Taxonomy" id="117903"/>
    <lineage>
        <taxon>Eukaryota</taxon>
        <taxon>Metazoa</taxon>
        <taxon>Spiralia</taxon>
        <taxon>Lophotrochozoa</taxon>
        <taxon>Platyhelminthes</taxon>
        <taxon>Monogenea</taxon>
        <taxon>Polyopisthocotylea</taxon>
        <taxon>Polystomatidea</taxon>
        <taxon>Polystomatidae</taxon>
        <taxon>Protopolystoma</taxon>
    </lineage>
</organism>
<keyword evidence="3" id="KW-1185">Reference proteome</keyword>
<dbReference type="EMBL" id="CAAALY010260111">
    <property type="protein sequence ID" value="VEL39107.1"/>
    <property type="molecule type" value="Genomic_DNA"/>
</dbReference>
<dbReference type="Proteomes" id="UP000784294">
    <property type="component" value="Unassembled WGS sequence"/>
</dbReference>
<feature type="compositionally biased region" description="Polar residues" evidence="1">
    <location>
        <begin position="8"/>
        <end position="22"/>
    </location>
</feature>
<reference evidence="2" key="1">
    <citation type="submission" date="2018-11" db="EMBL/GenBank/DDBJ databases">
        <authorList>
            <consortium name="Pathogen Informatics"/>
        </authorList>
    </citation>
    <scope>NUCLEOTIDE SEQUENCE</scope>
</reference>
<proteinExistence type="predicted"/>
<evidence type="ECO:0000256" key="1">
    <source>
        <dbReference type="SAM" id="MobiDB-lite"/>
    </source>
</evidence>
<evidence type="ECO:0000313" key="2">
    <source>
        <dbReference type="EMBL" id="VEL39107.1"/>
    </source>
</evidence>
<sequence length="232" mass="24887">MPTEGYISVSQANRIVGSSSPDSALPKTSPADESRDPGLKSSSLVHAYSGAHIDIRPVASLIDCISDRCLIDIFISPVPWASGLATPSPEPCMPPRSPALSNPRNRLFYRSRECSAATEVSRCSIYALLPNASLQSCLSVFMSLTACVRQQEEEEEEEKEGAVSDGVGSRQGGLGDMVPLIGRTANHLATPSCLVGYCTLQGMFETDIAYGFMSKLYSCSAVKIQFQRRQGG</sequence>